<keyword evidence="5 7" id="KW-0472">Membrane</keyword>
<feature type="transmembrane region" description="Helical" evidence="7">
    <location>
        <begin position="99"/>
        <end position="119"/>
    </location>
</feature>
<feature type="transmembrane region" description="Helical" evidence="7">
    <location>
        <begin position="373"/>
        <end position="390"/>
    </location>
</feature>
<keyword evidence="10" id="KW-1185">Reference proteome</keyword>
<feature type="compositionally biased region" description="Basic and acidic residues" evidence="6">
    <location>
        <begin position="631"/>
        <end position="643"/>
    </location>
</feature>
<sequence length="703" mass="78981">MDFFKRSDNTKNEKKKTEKKLEKKKAETGEKDEINDKGKQGKNKVKVTGWARIKKDFLVREFWPLKPLFFLLFSSIVALLPFMTLHMRMLGITDEETGYIMAMFAIFSLLTPFIFTTIADKVGNFKWLLFGLLIATAVNGLFFLAIPKGRLITKMPQNISFDAPCSADFPLFFDNSVEHCNLNIYDNATLEFGACGYECDFFLMEDTLETMKLVNETLKRKSIFYKDLKDVGLFCSGDFCEVRSTAEEGLTPWKANNLTMFDNGGRIEIETFIFNNQSYTNFSLKCSPELAPSLQNLLNQARCRRKCFIEGARSQFCSNPNWIVDLGASNTFWWYTVTRVAFAITLGGSMILFEGAAMSVITEYKGDIALQRVFGIFGAMGFAAFSGWTIDKASEGLPDKDFTPAFYMYSIMMGLGAFLVLLVNLDIKPPATHFLQDVKLLISKVEMIALIVATIFSGTFWGYFETFIFWFLEDLGGSNLLMGLTITVSGASGIPFLLLFEPLWKKIGLINIYVIGFIVYIFRFVGYVYLENPWVCLVYEAMEAVTTQLMTTCMVQYAANLATQTTMATAQGLVSKSYYALGRALGSVIGGKLIGTIGHRNTFKVMAVASAFSAVAYFLFQELYLKRTKKDGNRTETADENKGCENPVFEEQNDENEDTLKKVADEMINKLGVDYEYGTGIDNPALDDIEKESAVPGILSDKA</sequence>
<dbReference type="GO" id="GO:0016020">
    <property type="term" value="C:membrane"/>
    <property type="evidence" value="ECO:0007669"/>
    <property type="project" value="UniProtKB-SubCell"/>
</dbReference>
<dbReference type="PANTHER" id="PTHR16172:SF35">
    <property type="entry name" value="MAJOR FACILITATOR SUPERFAMILY (MFS) PROFILE DOMAIN-CONTAINING PROTEIN"/>
    <property type="match status" value="1"/>
</dbReference>
<evidence type="ECO:0000313" key="10">
    <source>
        <dbReference type="Proteomes" id="UP001187531"/>
    </source>
</evidence>
<feature type="transmembrane region" description="Helical" evidence="7">
    <location>
        <begin position="406"/>
        <end position="427"/>
    </location>
</feature>
<evidence type="ECO:0000259" key="8">
    <source>
        <dbReference type="Pfam" id="PF12832"/>
    </source>
</evidence>
<comment type="subcellular location">
    <subcellularLocation>
        <location evidence="1">Membrane</location>
        <topology evidence="1">Multi-pass membrane protein</topology>
    </subcellularLocation>
</comment>
<reference evidence="9" key="1">
    <citation type="submission" date="2023-07" db="EMBL/GenBank/DDBJ databases">
        <title>Chromosome-level genome assembly of Artemia franciscana.</title>
        <authorList>
            <person name="Jo E."/>
        </authorList>
    </citation>
    <scope>NUCLEOTIDE SEQUENCE</scope>
    <source>
        <tissue evidence="9">Whole body</tissue>
    </source>
</reference>
<feature type="transmembrane region" description="Helical" evidence="7">
    <location>
        <begin position="125"/>
        <end position="146"/>
    </location>
</feature>
<dbReference type="PANTHER" id="PTHR16172">
    <property type="entry name" value="MAJOR FACILITATOR SUPERFAMILY DOMAIN-CONTAINING PROTEIN 6-LIKE"/>
    <property type="match status" value="1"/>
</dbReference>
<dbReference type="Gene3D" id="1.20.1250.20">
    <property type="entry name" value="MFS general substrate transporter like domains"/>
    <property type="match status" value="2"/>
</dbReference>
<dbReference type="Proteomes" id="UP001187531">
    <property type="component" value="Unassembled WGS sequence"/>
</dbReference>
<keyword evidence="4 7" id="KW-1133">Transmembrane helix</keyword>
<dbReference type="EMBL" id="JAVRJZ010000008">
    <property type="protein sequence ID" value="KAK2719349.1"/>
    <property type="molecule type" value="Genomic_DNA"/>
</dbReference>
<dbReference type="InterPro" id="IPR036259">
    <property type="entry name" value="MFS_trans_sf"/>
</dbReference>
<comment type="similarity">
    <text evidence="2">Belongs to the major facilitator superfamily. MFSD6 family.</text>
</comment>
<feature type="region of interest" description="Disordered" evidence="6">
    <location>
        <begin position="631"/>
        <end position="657"/>
    </location>
</feature>
<feature type="domain" description="Major facilitator superfamily associated" evidence="8">
    <location>
        <begin position="63"/>
        <end position="604"/>
    </location>
</feature>
<evidence type="ECO:0000256" key="7">
    <source>
        <dbReference type="SAM" id="Phobius"/>
    </source>
</evidence>
<feature type="transmembrane region" description="Helical" evidence="7">
    <location>
        <begin position="512"/>
        <end position="530"/>
    </location>
</feature>
<comment type="caution">
    <text evidence="9">The sequence shown here is derived from an EMBL/GenBank/DDBJ whole genome shotgun (WGS) entry which is preliminary data.</text>
</comment>
<feature type="compositionally biased region" description="Basic and acidic residues" evidence="6">
    <location>
        <begin position="1"/>
        <end position="39"/>
    </location>
</feature>
<feature type="region of interest" description="Disordered" evidence="6">
    <location>
        <begin position="1"/>
        <end position="40"/>
    </location>
</feature>
<gene>
    <name evidence="9" type="ORF">QYM36_004982</name>
</gene>
<evidence type="ECO:0000256" key="5">
    <source>
        <dbReference type="ARBA" id="ARBA00023136"/>
    </source>
</evidence>
<dbReference type="SUPFAM" id="SSF103473">
    <property type="entry name" value="MFS general substrate transporter"/>
    <property type="match status" value="1"/>
</dbReference>
<dbReference type="InterPro" id="IPR024989">
    <property type="entry name" value="MFS_assoc_dom"/>
</dbReference>
<name>A0AA88I3A8_ARTSF</name>
<dbReference type="InterPro" id="IPR051717">
    <property type="entry name" value="MFS_MFSD6"/>
</dbReference>
<evidence type="ECO:0000256" key="3">
    <source>
        <dbReference type="ARBA" id="ARBA00022692"/>
    </source>
</evidence>
<feature type="transmembrane region" description="Helical" evidence="7">
    <location>
        <begin position="478"/>
        <end position="500"/>
    </location>
</feature>
<dbReference type="AlphaFoldDB" id="A0AA88I3A8"/>
<evidence type="ECO:0000256" key="4">
    <source>
        <dbReference type="ARBA" id="ARBA00022989"/>
    </source>
</evidence>
<feature type="transmembrane region" description="Helical" evidence="7">
    <location>
        <begin position="68"/>
        <end position="87"/>
    </location>
</feature>
<proteinExistence type="inferred from homology"/>
<evidence type="ECO:0000313" key="9">
    <source>
        <dbReference type="EMBL" id="KAK2719349.1"/>
    </source>
</evidence>
<protein>
    <recommendedName>
        <fullName evidence="8">Major facilitator superfamily associated domain-containing protein</fullName>
    </recommendedName>
</protein>
<feature type="transmembrane region" description="Helical" evidence="7">
    <location>
        <begin position="602"/>
        <end position="620"/>
    </location>
</feature>
<evidence type="ECO:0000256" key="1">
    <source>
        <dbReference type="ARBA" id="ARBA00004141"/>
    </source>
</evidence>
<accession>A0AA88I3A8</accession>
<feature type="transmembrane region" description="Helical" evidence="7">
    <location>
        <begin position="448"/>
        <end position="472"/>
    </location>
</feature>
<evidence type="ECO:0000256" key="2">
    <source>
        <dbReference type="ARBA" id="ARBA00005241"/>
    </source>
</evidence>
<dbReference type="Pfam" id="PF12832">
    <property type="entry name" value="MFS_1_like"/>
    <property type="match status" value="1"/>
</dbReference>
<organism evidence="9 10">
    <name type="scientific">Artemia franciscana</name>
    <name type="common">Brine shrimp</name>
    <name type="synonym">Artemia sanfranciscana</name>
    <dbReference type="NCBI Taxonomy" id="6661"/>
    <lineage>
        <taxon>Eukaryota</taxon>
        <taxon>Metazoa</taxon>
        <taxon>Ecdysozoa</taxon>
        <taxon>Arthropoda</taxon>
        <taxon>Crustacea</taxon>
        <taxon>Branchiopoda</taxon>
        <taxon>Anostraca</taxon>
        <taxon>Artemiidae</taxon>
        <taxon>Artemia</taxon>
    </lineage>
</organism>
<keyword evidence="3 7" id="KW-0812">Transmembrane</keyword>
<evidence type="ECO:0000256" key="6">
    <source>
        <dbReference type="SAM" id="MobiDB-lite"/>
    </source>
</evidence>